<dbReference type="PANTHER" id="PTHR33179:SF58">
    <property type="entry name" value="OS08G0409500 PROTEIN"/>
    <property type="match status" value="1"/>
</dbReference>
<accession>A0AAV3QDV1</accession>
<evidence type="ECO:0000313" key="4">
    <source>
        <dbReference type="Proteomes" id="UP001454036"/>
    </source>
</evidence>
<dbReference type="EMBL" id="BAABME010004084">
    <property type="protein sequence ID" value="GAA0161121.1"/>
    <property type="molecule type" value="Genomic_DNA"/>
</dbReference>
<dbReference type="PANTHER" id="PTHR33179">
    <property type="entry name" value="VQ MOTIF-CONTAINING PROTEIN"/>
    <property type="match status" value="1"/>
</dbReference>
<name>A0AAV3QDV1_LITER</name>
<feature type="region of interest" description="Disordered" evidence="1">
    <location>
        <begin position="148"/>
        <end position="191"/>
    </location>
</feature>
<keyword evidence="4" id="KW-1185">Reference proteome</keyword>
<gene>
    <name evidence="3" type="ORF">LIER_17514</name>
</gene>
<evidence type="ECO:0000259" key="2">
    <source>
        <dbReference type="Pfam" id="PF05678"/>
    </source>
</evidence>
<feature type="compositionally biased region" description="Low complexity" evidence="1">
    <location>
        <begin position="1"/>
        <end position="13"/>
    </location>
</feature>
<feature type="domain" description="VQ" evidence="2">
    <location>
        <begin position="189"/>
        <end position="216"/>
    </location>
</feature>
<evidence type="ECO:0000256" key="1">
    <source>
        <dbReference type="SAM" id="MobiDB-lite"/>
    </source>
</evidence>
<dbReference type="InterPro" id="IPR008889">
    <property type="entry name" value="VQ"/>
</dbReference>
<evidence type="ECO:0000313" key="3">
    <source>
        <dbReference type="EMBL" id="GAA0161121.1"/>
    </source>
</evidence>
<proteinExistence type="predicted"/>
<dbReference type="Proteomes" id="UP001454036">
    <property type="component" value="Unassembled WGS sequence"/>
</dbReference>
<dbReference type="Pfam" id="PF05678">
    <property type="entry name" value="VQ"/>
    <property type="match status" value="1"/>
</dbReference>
<feature type="region of interest" description="Disordered" evidence="1">
    <location>
        <begin position="369"/>
        <end position="412"/>
    </location>
</feature>
<feature type="compositionally biased region" description="Polar residues" evidence="1">
    <location>
        <begin position="35"/>
        <end position="47"/>
    </location>
</feature>
<organism evidence="3 4">
    <name type="scientific">Lithospermum erythrorhizon</name>
    <name type="common">Purple gromwell</name>
    <name type="synonym">Lithospermum officinale var. erythrorhizon</name>
    <dbReference type="NCBI Taxonomy" id="34254"/>
    <lineage>
        <taxon>Eukaryota</taxon>
        <taxon>Viridiplantae</taxon>
        <taxon>Streptophyta</taxon>
        <taxon>Embryophyta</taxon>
        <taxon>Tracheophyta</taxon>
        <taxon>Spermatophyta</taxon>
        <taxon>Magnoliopsida</taxon>
        <taxon>eudicotyledons</taxon>
        <taxon>Gunneridae</taxon>
        <taxon>Pentapetalae</taxon>
        <taxon>asterids</taxon>
        <taxon>lamiids</taxon>
        <taxon>Boraginales</taxon>
        <taxon>Boraginaceae</taxon>
        <taxon>Boraginoideae</taxon>
        <taxon>Lithospermeae</taxon>
        <taxon>Lithospermum</taxon>
    </lineage>
</organism>
<reference evidence="3 4" key="1">
    <citation type="submission" date="2024-01" db="EMBL/GenBank/DDBJ databases">
        <title>The complete chloroplast genome sequence of Lithospermum erythrorhizon: insights into the phylogenetic relationship among Boraginaceae species and the maternal lineages of purple gromwells.</title>
        <authorList>
            <person name="Okada T."/>
            <person name="Watanabe K."/>
        </authorList>
    </citation>
    <scope>NUCLEOTIDE SEQUENCE [LARGE SCALE GENOMIC DNA]</scope>
</reference>
<protein>
    <recommendedName>
        <fullName evidence="2">VQ domain-containing protein</fullName>
    </recommendedName>
</protein>
<dbReference type="AlphaFoldDB" id="A0AAV3QDV1"/>
<feature type="region of interest" description="Disordered" evidence="1">
    <location>
        <begin position="1"/>
        <end position="47"/>
    </location>
</feature>
<feature type="compositionally biased region" description="Gly residues" evidence="1">
    <location>
        <begin position="14"/>
        <end position="25"/>
    </location>
</feature>
<comment type="caution">
    <text evidence="3">The sequence shown here is derived from an EMBL/GenBank/DDBJ whole genome shotgun (WGS) entry which is preliminary data.</text>
</comment>
<feature type="compositionally biased region" description="Basic residues" evidence="1">
    <location>
        <begin position="179"/>
        <end position="188"/>
    </location>
</feature>
<dbReference type="InterPro" id="IPR039609">
    <property type="entry name" value="VQ_15/22"/>
</dbReference>
<sequence>MEAGSSGSFQSSSGGVGVGGGGGGGGDEEHDSRGESMSSFMSTQQQLFLSHHQQTPSFFQPSNDHHSQNLDASFFMQNANYQRQYDNNEQIAWSRGFNCGNFGNFSSTASASSSLPSSTLQPLGGTQRGGRMINESPFSASLLNFGRGRGGEEAMNNPSTMAAQPPPPPPNVGAPKGTNPKKRTRASRRAPTTVLTTDTTNFRQMVQEFTGIPAPPFSCNNPGGSTLARRLDLFSSAGASSIRGGHQLDNLSSLYPLRPSAKKLTPPSSLLGTPSSSSPILSSSLIMNNAIDNTIINNAALGLPQHFKQPHLHGSIHSMQNQLLNFQPLVQSSLSPSIFNSATRPHYQGSSSMNIPPSLDVLGSFLNQQRSSEEVETQSSLREDDQGGRHLNNKGQDGQNDQFEGTSDGNFD</sequence>
<feature type="compositionally biased region" description="Polar residues" evidence="1">
    <location>
        <begin position="393"/>
        <end position="412"/>
    </location>
</feature>